<organism evidence="2 4">
    <name type="scientific">Cuscuta epithymum</name>
    <dbReference type="NCBI Taxonomy" id="186058"/>
    <lineage>
        <taxon>Eukaryota</taxon>
        <taxon>Viridiplantae</taxon>
        <taxon>Streptophyta</taxon>
        <taxon>Embryophyta</taxon>
        <taxon>Tracheophyta</taxon>
        <taxon>Spermatophyta</taxon>
        <taxon>Magnoliopsida</taxon>
        <taxon>eudicotyledons</taxon>
        <taxon>Gunneridae</taxon>
        <taxon>Pentapetalae</taxon>
        <taxon>asterids</taxon>
        <taxon>lamiids</taxon>
        <taxon>Solanales</taxon>
        <taxon>Convolvulaceae</taxon>
        <taxon>Cuscuteae</taxon>
        <taxon>Cuscuta</taxon>
        <taxon>Cuscuta subgen. Cuscuta</taxon>
    </lineage>
</organism>
<comment type="caution">
    <text evidence="2">The sequence shown here is derived from an EMBL/GenBank/DDBJ whole genome shotgun (WGS) entry which is preliminary data.</text>
</comment>
<name>A0AAV0DWA0_9ASTE</name>
<dbReference type="Proteomes" id="UP001152523">
    <property type="component" value="Unassembled WGS sequence"/>
</dbReference>
<gene>
    <name evidence="2" type="ORF">CEPIT_LOCUS19509</name>
    <name evidence="3" type="ORF">CEPIT_LOCUS33312</name>
</gene>
<dbReference type="InterPro" id="IPR048354">
    <property type="entry name" value="TOD1_MUCI70_glycTrfase_dom"/>
</dbReference>
<dbReference type="Pfam" id="PF04765">
    <property type="entry name" value="TOD1_MUCI70"/>
    <property type="match status" value="1"/>
</dbReference>
<feature type="domain" description="TOD1/MUCI70 glycosyltransferase-like" evidence="1">
    <location>
        <begin position="42"/>
        <end position="91"/>
    </location>
</feature>
<evidence type="ECO:0000313" key="4">
    <source>
        <dbReference type="Proteomes" id="UP001152523"/>
    </source>
</evidence>
<accession>A0AAV0DWA0</accession>
<evidence type="ECO:0000259" key="1">
    <source>
        <dbReference type="Pfam" id="PF04765"/>
    </source>
</evidence>
<sequence>MKMKMKMKMKDFFPCGVAIAFRDSVDYVIKPNDSVNFTNFSLDYIQREDRTSQSGVFYLGFGGHQILEEREKSFLAINKTIHCGFDKSSEGALNLIWMRTRDT</sequence>
<reference evidence="2" key="1">
    <citation type="submission" date="2022-07" db="EMBL/GenBank/DDBJ databases">
        <authorList>
            <person name="Macas J."/>
            <person name="Novak P."/>
            <person name="Neumann P."/>
        </authorList>
    </citation>
    <scope>NUCLEOTIDE SEQUENCE</scope>
</reference>
<dbReference type="EMBL" id="CAMAPF010000182">
    <property type="protein sequence ID" value="CAH9111435.1"/>
    <property type="molecule type" value="Genomic_DNA"/>
</dbReference>
<dbReference type="EMBL" id="CAMAPF010000979">
    <property type="protein sequence ID" value="CAH9133916.1"/>
    <property type="molecule type" value="Genomic_DNA"/>
</dbReference>
<dbReference type="AlphaFoldDB" id="A0AAV0DWA0"/>
<keyword evidence="4" id="KW-1185">Reference proteome</keyword>
<proteinExistence type="predicted"/>
<evidence type="ECO:0000313" key="2">
    <source>
        <dbReference type="EMBL" id="CAH9111435.1"/>
    </source>
</evidence>
<evidence type="ECO:0000313" key="3">
    <source>
        <dbReference type="EMBL" id="CAH9133916.1"/>
    </source>
</evidence>
<protein>
    <recommendedName>
        <fullName evidence="1">TOD1/MUCI70 glycosyltransferase-like domain-containing protein</fullName>
    </recommendedName>
</protein>